<protein>
    <submittedName>
        <fullName evidence="2">Uncharacterized protein conserved in bacteria (DUF2263), putative</fullName>
    </submittedName>
</protein>
<gene>
    <name evidence="2" type="ORF">ADEAN_000689400</name>
</gene>
<dbReference type="PANTHER" id="PTHR35596:SF1">
    <property type="entry name" value="MICROBIAL-TYPE PARG CATALYTIC DOMAIN-CONTAINING PROTEIN"/>
    <property type="match status" value="1"/>
</dbReference>
<evidence type="ECO:0000259" key="1">
    <source>
        <dbReference type="Pfam" id="PF10021"/>
    </source>
</evidence>
<dbReference type="EMBL" id="LR877157">
    <property type="protein sequence ID" value="CAD2219389.1"/>
    <property type="molecule type" value="Genomic_DNA"/>
</dbReference>
<dbReference type="Pfam" id="PF10021">
    <property type="entry name" value="PARG_cat_microb"/>
    <property type="match status" value="1"/>
</dbReference>
<organism evidence="2 3">
    <name type="scientific">Angomonas deanei</name>
    <dbReference type="NCBI Taxonomy" id="59799"/>
    <lineage>
        <taxon>Eukaryota</taxon>
        <taxon>Discoba</taxon>
        <taxon>Euglenozoa</taxon>
        <taxon>Kinetoplastea</taxon>
        <taxon>Metakinetoplastina</taxon>
        <taxon>Trypanosomatida</taxon>
        <taxon>Trypanosomatidae</taxon>
        <taxon>Strigomonadinae</taxon>
        <taxon>Angomonas</taxon>
    </lineage>
</organism>
<dbReference type="InterPro" id="IPR012664">
    <property type="entry name" value="CHP02452"/>
</dbReference>
<name>A0A7G2CIZ3_9TRYP</name>
<dbReference type="AlphaFoldDB" id="A0A7G2CIZ3"/>
<dbReference type="SUPFAM" id="SSF52949">
    <property type="entry name" value="Macro domain-like"/>
    <property type="match status" value="1"/>
</dbReference>
<feature type="domain" description="Microbial-type PARG catalytic" evidence="1">
    <location>
        <begin position="11"/>
        <end position="165"/>
    </location>
</feature>
<dbReference type="NCBIfam" id="TIGR02452">
    <property type="entry name" value="TIGR02452 family protein"/>
    <property type="match status" value="1"/>
</dbReference>
<dbReference type="PIRSF" id="PIRSF014899">
    <property type="entry name" value="UCP014899"/>
    <property type="match status" value="1"/>
</dbReference>
<keyword evidence="3" id="KW-1185">Reference proteome</keyword>
<proteinExistence type="predicted"/>
<dbReference type="InterPro" id="IPR043472">
    <property type="entry name" value="Macro_dom-like"/>
</dbReference>
<sequence>MNRSARKKVGEETLEILKKQEYLSPSGLVSLREDITKLIAGTKYIPQEASIPLSKEVTQETIVEVTGESSLQASKRLYDLYPKNKPIACLNFASAHNPGGGFLSGSLAQEESLAANSALYASQTSPVGARLYDSNGRIKRGDAAAPHTIYKGDMTFSPNVPVFRDEFTGSLLATPYYVSFISAPAPNAGATLKSFKDRASEEALKGKINAALEERIRRVLSLSLNEGHQRIVLGAYGCGVFRNDIPTVVQLFSSALNGEFKNLFEHIVFAVYDPTLKGEAYKSFKSGFPDA</sequence>
<dbReference type="InterPro" id="IPR019261">
    <property type="entry name" value="PARG_cat_microbial"/>
</dbReference>
<accession>A0A7G2CIZ3</accession>
<dbReference type="Proteomes" id="UP000515908">
    <property type="component" value="Chromosome 13"/>
</dbReference>
<reference evidence="2 3" key="1">
    <citation type="submission" date="2020-08" db="EMBL/GenBank/DDBJ databases">
        <authorList>
            <person name="Newling K."/>
            <person name="Davey J."/>
            <person name="Forrester S."/>
        </authorList>
    </citation>
    <scope>NUCLEOTIDE SEQUENCE [LARGE SCALE GENOMIC DNA]</scope>
    <source>
        <strain evidence="3">Crithidia deanei Carvalho (ATCC PRA-265)</strain>
    </source>
</reference>
<dbReference type="VEuPathDB" id="TriTrypDB:ADEAN_000689400"/>
<evidence type="ECO:0000313" key="3">
    <source>
        <dbReference type="Proteomes" id="UP000515908"/>
    </source>
</evidence>
<evidence type="ECO:0000313" key="2">
    <source>
        <dbReference type="EMBL" id="CAD2219389.1"/>
    </source>
</evidence>
<dbReference type="Gene3D" id="3.40.220.10">
    <property type="entry name" value="Leucine Aminopeptidase, subunit E, domain 1"/>
    <property type="match status" value="1"/>
</dbReference>
<dbReference type="PANTHER" id="PTHR35596">
    <property type="entry name" value="DUF2263 DOMAIN-CONTAINING PROTEIN"/>
    <property type="match status" value="1"/>
</dbReference>